<protein>
    <submittedName>
        <fullName evidence="1">Uncharacterized protein</fullName>
    </submittedName>
</protein>
<dbReference type="Proteomes" id="UP000821865">
    <property type="component" value="Chromosome 10"/>
</dbReference>
<accession>A0ACB8DNH0</accession>
<gene>
    <name evidence="1" type="ORF">HPB49_009963</name>
</gene>
<evidence type="ECO:0000313" key="2">
    <source>
        <dbReference type="Proteomes" id="UP000821865"/>
    </source>
</evidence>
<comment type="caution">
    <text evidence="1">The sequence shown here is derived from an EMBL/GenBank/DDBJ whole genome shotgun (WGS) entry which is preliminary data.</text>
</comment>
<dbReference type="EMBL" id="CM023479">
    <property type="protein sequence ID" value="KAH7974099.1"/>
    <property type="molecule type" value="Genomic_DNA"/>
</dbReference>
<name>A0ACB8DNH0_DERSI</name>
<evidence type="ECO:0000313" key="1">
    <source>
        <dbReference type="EMBL" id="KAH7974099.1"/>
    </source>
</evidence>
<organism evidence="1 2">
    <name type="scientific">Dermacentor silvarum</name>
    <name type="common">Tick</name>
    <dbReference type="NCBI Taxonomy" id="543639"/>
    <lineage>
        <taxon>Eukaryota</taxon>
        <taxon>Metazoa</taxon>
        <taxon>Ecdysozoa</taxon>
        <taxon>Arthropoda</taxon>
        <taxon>Chelicerata</taxon>
        <taxon>Arachnida</taxon>
        <taxon>Acari</taxon>
        <taxon>Parasitiformes</taxon>
        <taxon>Ixodida</taxon>
        <taxon>Ixodoidea</taxon>
        <taxon>Ixodidae</taxon>
        <taxon>Rhipicephalinae</taxon>
        <taxon>Dermacentor</taxon>
    </lineage>
</organism>
<keyword evidence="2" id="KW-1185">Reference proteome</keyword>
<reference evidence="1" key="1">
    <citation type="submission" date="2020-05" db="EMBL/GenBank/DDBJ databases">
        <title>Large-scale comparative analyses of tick genomes elucidate their genetic diversity and vector capacities.</title>
        <authorList>
            <person name="Jia N."/>
            <person name="Wang J."/>
            <person name="Shi W."/>
            <person name="Du L."/>
            <person name="Sun Y."/>
            <person name="Zhan W."/>
            <person name="Jiang J."/>
            <person name="Wang Q."/>
            <person name="Zhang B."/>
            <person name="Ji P."/>
            <person name="Sakyi L.B."/>
            <person name="Cui X."/>
            <person name="Yuan T."/>
            <person name="Jiang B."/>
            <person name="Yang W."/>
            <person name="Lam T.T.-Y."/>
            <person name="Chang Q."/>
            <person name="Ding S."/>
            <person name="Wang X."/>
            <person name="Zhu J."/>
            <person name="Ruan X."/>
            <person name="Zhao L."/>
            <person name="Wei J."/>
            <person name="Que T."/>
            <person name="Du C."/>
            <person name="Cheng J."/>
            <person name="Dai P."/>
            <person name="Han X."/>
            <person name="Huang E."/>
            <person name="Gao Y."/>
            <person name="Liu J."/>
            <person name="Shao H."/>
            <person name="Ye R."/>
            <person name="Li L."/>
            <person name="Wei W."/>
            <person name="Wang X."/>
            <person name="Wang C."/>
            <person name="Yang T."/>
            <person name="Huo Q."/>
            <person name="Li W."/>
            <person name="Guo W."/>
            <person name="Chen H."/>
            <person name="Zhou L."/>
            <person name="Ni X."/>
            <person name="Tian J."/>
            <person name="Zhou Y."/>
            <person name="Sheng Y."/>
            <person name="Liu T."/>
            <person name="Pan Y."/>
            <person name="Xia L."/>
            <person name="Li J."/>
            <person name="Zhao F."/>
            <person name="Cao W."/>
        </authorList>
    </citation>
    <scope>NUCLEOTIDE SEQUENCE</scope>
    <source>
        <strain evidence="1">Dsil-2018</strain>
    </source>
</reference>
<proteinExistence type="predicted"/>
<sequence length="142" mass="16824">MQPHRWARHMSDYIRRSGIHTRWTKRLQQLSKKYGFFASPVQEEIERKWAKAVKALVRQPEPDTWPREMEGKSTLKLYREYKQEVRVEPLYDNSAGSKLLFEARAGALRTLVYRRRFDDDVGSAMGRVCDADEDTIEQLILH</sequence>